<gene>
    <name evidence="3" type="ORF">DSM3645_01660</name>
</gene>
<evidence type="ECO:0000256" key="1">
    <source>
        <dbReference type="SAM" id="MobiDB-lite"/>
    </source>
</evidence>
<dbReference type="EMBL" id="AANZ01000002">
    <property type="protein sequence ID" value="EAQ82380.1"/>
    <property type="molecule type" value="Genomic_DNA"/>
</dbReference>
<evidence type="ECO:0000256" key="2">
    <source>
        <dbReference type="SAM" id="SignalP"/>
    </source>
</evidence>
<dbReference type="AlphaFoldDB" id="A3ZN51"/>
<name>A3ZN51_9BACT</name>
<feature type="compositionally biased region" description="Low complexity" evidence="1">
    <location>
        <begin position="46"/>
        <end position="58"/>
    </location>
</feature>
<dbReference type="Proteomes" id="UP000004358">
    <property type="component" value="Unassembled WGS sequence"/>
</dbReference>
<reference evidence="3 4" key="1">
    <citation type="submission" date="2006-02" db="EMBL/GenBank/DDBJ databases">
        <authorList>
            <person name="Amann R."/>
            <person name="Ferriera S."/>
            <person name="Johnson J."/>
            <person name="Kravitz S."/>
            <person name="Halpern A."/>
            <person name="Remington K."/>
            <person name="Beeson K."/>
            <person name="Tran B."/>
            <person name="Rogers Y.-H."/>
            <person name="Friedman R."/>
            <person name="Venter J.C."/>
        </authorList>
    </citation>
    <scope>NUCLEOTIDE SEQUENCE [LARGE SCALE GENOMIC DNA]</scope>
    <source>
        <strain evidence="3 4">DSM 3645</strain>
    </source>
</reference>
<accession>A3ZN51</accession>
<dbReference type="InterPro" id="IPR021727">
    <property type="entry name" value="DUF3299"/>
</dbReference>
<feature type="signal peptide" evidence="2">
    <location>
        <begin position="1"/>
        <end position="21"/>
    </location>
</feature>
<protein>
    <recommendedName>
        <fullName evidence="5">DUF3299 domain-containing protein</fullName>
    </recommendedName>
</protein>
<dbReference type="OrthoDB" id="267771at2"/>
<dbReference type="HOGENOM" id="CLU_1136328_0_0_0"/>
<dbReference type="Pfam" id="PF11736">
    <property type="entry name" value="DUF3299"/>
    <property type="match status" value="1"/>
</dbReference>
<dbReference type="RefSeq" id="WP_002650223.1">
    <property type="nucleotide sequence ID" value="NZ_AANZ01000002.1"/>
</dbReference>
<dbReference type="Gene3D" id="2.40.50.870">
    <property type="entry name" value="Protein of unknown function (DUF3299)"/>
    <property type="match status" value="1"/>
</dbReference>
<feature type="region of interest" description="Disordered" evidence="1">
    <location>
        <begin position="33"/>
        <end position="124"/>
    </location>
</feature>
<feature type="compositionally biased region" description="Basic and acidic residues" evidence="1">
    <location>
        <begin position="61"/>
        <end position="70"/>
    </location>
</feature>
<comment type="caution">
    <text evidence="3">The sequence shown here is derived from an EMBL/GenBank/DDBJ whole genome shotgun (WGS) entry which is preliminary data.</text>
</comment>
<evidence type="ECO:0000313" key="3">
    <source>
        <dbReference type="EMBL" id="EAQ82380.1"/>
    </source>
</evidence>
<evidence type="ECO:0000313" key="4">
    <source>
        <dbReference type="Proteomes" id="UP000004358"/>
    </source>
</evidence>
<feature type="chain" id="PRO_5002664752" description="DUF3299 domain-containing protein" evidence="2">
    <location>
        <begin position="22"/>
        <end position="244"/>
    </location>
</feature>
<organism evidence="3 4">
    <name type="scientific">Blastopirellula marina DSM 3645</name>
    <dbReference type="NCBI Taxonomy" id="314230"/>
    <lineage>
        <taxon>Bacteria</taxon>
        <taxon>Pseudomonadati</taxon>
        <taxon>Planctomycetota</taxon>
        <taxon>Planctomycetia</taxon>
        <taxon>Pirellulales</taxon>
        <taxon>Pirellulaceae</taxon>
        <taxon>Blastopirellula</taxon>
    </lineage>
</organism>
<evidence type="ECO:0008006" key="5">
    <source>
        <dbReference type="Google" id="ProtNLM"/>
    </source>
</evidence>
<proteinExistence type="predicted"/>
<dbReference type="STRING" id="314230.DSM3645_01660"/>
<sequence>MWIRCSAVAIFSSFAILVFYAACTPATPEGTPYSSNMTGLDGVLSPEETPTAATGETPPTDEPKPNEPKPDAAPQVDTAQTAETKDAMPAANPDEQTTTPTTTAATKPSKALAPDKTLPRKPGVQDLTFDDIAFEMEKGEPFTRSMLPERIEELGNQKIRIRGYILPSFESRGIKQFVLVRDNMECCFGPGAALYDCILVEMTGPGVDFTVRPITVEGVFEVKEYKGGDGKHLAIYRMDGESAK</sequence>
<keyword evidence="2" id="KW-0732">Signal</keyword>
<feature type="compositionally biased region" description="Low complexity" evidence="1">
    <location>
        <begin position="97"/>
        <end position="114"/>
    </location>
</feature>